<evidence type="ECO:0000313" key="2">
    <source>
        <dbReference type="EMBL" id="CAG8541807.1"/>
    </source>
</evidence>
<keyword evidence="3" id="KW-1185">Reference proteome</keyword>
<dbReference type="Pfam" id="PF08448">
    <property type="entry name" value="PAS_4"/>
    <property type="match status" value="1"/>
</dbReference>
<dbReference type="Proteomes" id="UP000789405">
    <property type="component" value="Unassembled WGS sequence"/>
</dbReference>
<gene>
    <name evidence="2" type="ORF">DERYTH_LOCUS4840</name>
</gene>
<feature type="domain" description="PAS fold-4" evidence="1">
    <location>
        <begin position="5"/>
        <end position="77"/>
    </location>
</feature>
<proteinExistence type="predicted"/>
<reference evidence="2" key="1">
    <citation type="submission" date="2021-06" db="EMBL/GenBank/DDBJ databases">
        <authorList>
            <person name="Kallberg Y."/>
            <person name="Tangrot J."/>
            <person name="Rosling A."/>
        </authorList>
    </citation>
    <scope>NUCLEOTIDE SEQUENCE</scope>
    <source>
        <strain evidence="2">MA453B</strain>
    </source>
</reference>
<dbReference type="Gene3D" id="3.30.450.20">
    <property type="entry name" value="PAS domain"/>
    <property type="match status" value="1"/>
</dbReference>
<evidence type="ECO:0000259" key="1">
    <source>
        <dbReference type="Pfam" id="PF08448"/>
    </source>
</evidence>
<name>A0A9N9ASQ0_9GLOM</name>
<sequence length="97" mass="10815">MLIALGMRIHDVFPGQGVIHTNSQLNKIMATGKGIYFFGEAARFGRDEYSHYDAMTPIFKSDGTICAVFALIYDTTQKIINTRRLKTLGEFGKHISG</sequence>
<dbReference type="OrthoDB" id="2445866at2759"/>
<accession>A0A9N9ASQ0</accession>
<dbReference type="InterPro" id="IPR013656">
    <property type="entry name" value="PAS_4"/>
</dbReference>
<evidence type="ECO:0000313" key="3">
    <source>
        <dbReference type="Proteomes" id="UP000789405"/>
    </source>
</evidence>
<comment type="caution">
    <text evidence="2">The sequence shown here is derived from an EMBL/GenBank/DDBJ whole genome shotgun (WGS) entry which is preliminary data.</text>
</comment>
<protein>
    <submittedName>
        <fullName evidence="2">19445_t:CDS:1</fullName>
    </submittedName>
</protein>
<organism evidence="2 3">
    <name type="scientific">Dentiscutata erythropus</name>
    <dbReference type="NCBI Taxonomy" id="1348616"/>
    <lineage>
        <taxon>Eukaryota</taxon>
        <taxon>Fungi</taxon>
        <taxon>Fungi incertae sedis</taxon>
        <taxon>Mucoromycota</taxon>
        <taxon>Glomeromycotina</taxon>
        <taxon>Glomeromycetes</taxon>
        <taxon>Diversisporales</taxon>
        <taxon>Gigasporaceae</taxon>
        <taxon>Dentiscutata</taxon>
    </lineage>
</organism>
<dbReference type="AlphaFoldDB" id="A0A9N9ASQ0"/>
<dbReference type="EMBL" id="CAJVPY010001917">
    <property type="protein sequence ID" value="CAG8541807.1"/>
    <property type="molecule type" value="Genomic_DNA"/>
</dbReference>